<name>Q98NV3_RHILO</name>
<dbReference type="KEGG" id="mlo:mlr9727"/>
<gene>
    <name evidence="2" type="ordered locus">mlr9727</name>
</gene>
<accession>Q98NV3</accession>
<dbReference type="EMBL" id="AP003017">
    <property type="protein sequence ID" value="BAB54902.1"/>
    <property type="molecule type" value="Genomic_DNA"/>
</dbReference>
<dbReference type="InterPro" id="IPR029044">
    <property type="entry name" value="Nucleotide-diphossugar_trans"/>
</dbReference>
<dbReference type="Proteomes" id="UP000000552">
    <property type="component" value="Plasmid pMLb"/>
</dbReference>
<dbReference type="HOGENOM" id="CLU_070997_0_0_5"/>
<dbReference type="Pfam" id="PF00535">
    <property type="entry name" value="Glycos_transf_2"/>
    <property type="match status" value="1"/>
</dbReference>
<dbReference type="eggNOG" id="COG0463">
    <property type="taxonomic scope" value="Bacteria"/>
</dbReference>
<evidence type="ECO:0000313" key="2">
    <source>
        <dbReference type="EMBL" id="BAB54902.1"/>
    </source>
</evidence>
<protein>
    <submittedName>
        <fullName evidence="2">Mlr9727 protein</fullName>
    </submittedName>
</protein>
<dbReference type="PANTHER" id="PTHR43685">
    <property type="entry name" value="GLYCOSYLTRANSFERASE"/>
    <property type="match status" value="1"/>
</dbReference>
<geneLocation type="plasmid" evidence="2 3">
    <name>pMLb</name>
</geneLocation>
<organism evidence="2 3">
    <name type="scientific">Mesorhizobium japonicum (strain LMG 29417 / CECT 9101 / MAFF 303099)</name>
    <name type="common">Mesorhizobium loti (strain MAFF 303099)</name>
    <dbReference type="NCBI Taxonomy" id="266835"/>
    <lineage>
        <taxon>Bacteria</taxon>
        <taxon>Pseudomonadati</taxon>
        <taxon>Pseudomonadota</taxon>
        <taxon>Alphaproteobacteria</taxon>
        <taxon>Hyphomicrobiales</taxon>
        <taxon>Phyllobacteriaceae</taxon>
        <taxon>Mesorhizobium</taxon>
    </lineage>
</organism>
<dbReference type="CAZy" id="GT2">
    <property type="family name" value="Glycosyltransferase Family 2"/>
</dbReference>
<sequence length="339" mass="38554">MRENSTKPPQPHISEPADVAESRFISVAIPTFRRPDTIRRAIDSVLHQDFSNWELIVSDDEGPDGQTWAMLTDYARADPRIRIVENRRGRGQVENTNNVMLACRGSWIKLLHDDDWLAPKALGTFAQVAQQYPSAAFITCATNRVEDDRVKLRSARPGKKHVTVCSSQQTLKDLYLVRTTRSFGIIPSSLLVNSIVVQNGCLMRTYKSITAGVDQLFFIDLARHGDMVMIEDGLIFYDATNHSSVTASTTFDDVDRETIDLKHLTWSLIEDKHELPDPETIAGALQVARLRSRFRHQPWGSTIRHALQIFHPSVTKAVNQDIFARVQAVLRRRLRRTNW</sequence>
<dbReference type="InterPro" id="IPR001173">
    <property type="entry name" value="Glyco_trans_2-like"/>
</dbReference>
<feature type="domain" description="Glycosyltransferase 2-like" evidence="1">
    <location>
        <begin position="26"/>
        <end position="153"/>
    </location>
</feature>
<evidence type="ECO:0000259" key="1">
    <source>
        <dbReference type="Pfam" id="PF00535"/>
    </source>
</evidence>
<dbReference type="PANTHER" id="PTHR43685:SF2">
    <property type="entry name" value="GLYCOSYLTRANSFERASE 2-LIKE DOMAIN-CONTAINING PROTEIN"/>
    <property type="match status" value="1"/>
</dbReference>
<keyword evidence="2" id="KW-0614">Plasmid</keyword>
<proteinExistence type="predicted"/>
<reference evidence="2 3" key="1">
    <citation type="journal article" date="2000" name="DNA Res.">
        <title>Complete genome structure of the nitrogen-fixing symbiotic bacterium Mesorhizobium loti.</title>
        <authorList>
            <person name="Kaneko T."/>
            <person name="Nakamura Y."/>
            <person name="Sato S."/>
            <person name="Asamizu E."/>
            <person name="Kato T."/>
            <person name="Sasamoto S."/>
            <person name="Watanabe A."/>
            <person name="Idesawa K."/>
            <person name="Ishikawa A."/>
            <person name="Kawashima K."/>
            <person name="Kimura T."/>
            <person name="Kishida Y."/>
            <person name="Kiyokawa C."/>
            <person name="Kohara M."/>
            <person name="Matsumoto M."/>
            <person name="Matsuno A."/>
            <person name="Mochizuki Y."/>
            <person name="Nakayama S."/>
            <person name="Nakazaki N."/>
            <person name="Shimpo S."/>
            <person name="Sugimoto M."/>
            <person name="Takeuchi C."/>
            <person name="Yamada M."/>
            <person name="Tabata S."/>
        </authorList>
    </citation>
    <scope>NUCLEOTIDE SEQUENCE [LARGE SCALE GENOMIC DNA]</scope>
    <source>
        <strain evidence="3">LMG 29417 / CECT 9101 / MAFF 303099</strain>
        <plasmid evidence="2 3">pMLb</plasmid>
    </source>
</reference>
<dbReference type="SUPFAM" id="SSF53448">
    <property type="entry name" value="Nucleotide-diphospho-sugar transferases"/>
    <property type="match status" value="1"/>
</dbReference>
<dbReference type="InterPro" id="IPR050834">
    <property type="entry name" value="Glycosyltransf_2"/>
</dbReference>
<evidence type="ECO:0000313" key="3">
    <source>
        <dbReference type="Proteomes" id="UP000000552"/>
    </source>
</evidence>
<dbReference type="AlphaFoldDB" id="Q98NV3"/>
<dbReference type="Gene3D" id="3.90.550.10">
    <property type="entry name" value="Spore Coat Polysaccharide Biosynthesis Protein SpsA, Chain A"/>
    <property type="match status" value="1"/>
</dbReference>
<dbReference type="RefSeq" id="WP_010916074.1">
    <property type="nucleotide sequence ID" value="NC_002682.1"/>
</dbReference>